<protein>
    <submittedName>
        <fullName evidence="4">Thioredoxin family protein</fullName>
    </submittedName>
</protein>
<dbReference type="InterPro" id="IPR051099">
    <property type="entry name" value="AGR/TXD"/>
</dbReference>
<dbReference type="PANTHER" id="PTHR15337:SF11">
    <property type="entry name" value="THIOREDOXIN DOMAIN-CONTAINING PROTEIN"/>
    <property type="match status" value="1"/>
</dbReference>
<feature type="signal peptide" evidence="2">
    <location>
        <begin position="1"/>
        <end position="21"/>
    </location>
</feature>
<dbReference type="Gene3D" id="3.40.30.10">
    <property type="entry name" value="Glutaredoxin"/>
    <property type="match status" value="1"/>
</dbReference>
<dbReference type="EMBL" id="CP138858">
    <property type="protein sequence ID" value="WPJ97587.1"/>
    <property type="molecule type" value="Genomic_DNA"/>
</dbReference>
<accession>A0ABZ0RPY8</accession>
<evidence type="ECO:0000259" key="3">
    <source>
        <dbReference type="PROSITE" id="PS51352"/>
    </source>
</evidence>
<keyword evidence="5" id="KW-1185">Reference proteome</keyword>
<dbReference type="PANTHER" id="PTHR15337">
    <property type="entry name" value="ANTERIOR GRADIENT PROTEIN-RELATED"/>
    <property type="match status" value="1"/>
</dbReference>
<evidence type="ECO:0000256" key="1">
    <source>
        <dbReference type="ARBA" id="ARBA00022729"/>
    </source>
</evidence>
<feature type="chain" id="PRO_5046331096" evidence="2">
    <location>
        <begin position="22"/>
        <end position="148"/>
    </location>
</feature>
<dbReference type="Pfam" id="PF13899">
    <property type="entry name" value="Thioredoxin_7"/>
    <property type="match status" value="1"/>
</dbReference>
<dbReference type="PROSITE" id="PS51352">
    <property type="entry name" value="THIOREDOXIN_2"/>
    <property type="match status" value="1"/>
</dbReference>
<dbReference type="InterPro" id="IPR013766">
    <property type="entry name" value="Thioredoxin_domain"/>
</dbReference>
<keyword evidence="1 2" id="KW-0732">Signal</keyword>
<dbReference type="RefSeq" id="WP_319834427.1">
    <property type="nucleotide sequence ID" value="NZ_CP138858.1"/>
</dbReference>
<organism evidence="4 5">
    <name type="scientific">Coraliomargarita algicola</name>
    <dbReference type="NCBI Taxonomy" id="3092156"/>
    <lineage>
        <taxon>Bacteria</taxon>
        <taxon>Pseudomonadati</taxon>
        <taxon>Verrucomicrobiota</taxon>
        <taxon>Opitutia</taxon>
        <taxon>Puniceicoccales</taxon>
        <taxon>Coraliomargaritaceae</taxon>
        <taxon>Coraliomargarita</taxon>
    </lineage>
</organism>
<evidence type="ECO:0000313" key="5">
    <source>
        <dbReference type="Proteomes" id="UP001324993"/>
    </source>
</evidence>
<gene>
    <name evidence="4" type="ORF">SH580_07675</name>
</gene>
<feature type="domain" description="Thioredoxin" evidence="3">
    <location>
        <begin position="4"/>
        <end position="145"/>
    </location>
</feature>
<proteinExistence type="predicted"/>
<reference evidence="4 5" key="1">
    <citation type="submission" date="2023-11" db="EMBL/GenBank/DDBJ databases">
        <title>Coraliomargarita sp. nov., isolated from marine algae.</title>
        <authorList>
            <person name="Lee J.K."/>
            <person name="Baek J.H."/>
            <person name="Kim J.M."/>
            <person name="Choi D.G."/>
            <person name="Jeon C.O."/>
        </authorList>
    </citation>
    <scope>NUCLEOTIDE SEQUENCE [LARGE SCALE GENOMIC DNA]</scope>
    <source>
        <strain evidence="4 5">J2-16</strain>
    </source>
</reference>
<evidence type="ECO:0000313" key="4">
    <source>
        <dbReference type="EMBL" id="WPJ97587.1"/>
    </source>
</evidence>
<name>A0ABZ0RPY8_9BACT</name>
<evidence type="ECO:0000256" key="2">
    <source>
        <dbReference type="SAM" id="SignalP"/>
    </source>
</evidence>
<dbReference type="Proteomes" id="UP001324993">
    <property type="component" value="Chromosome"/>
</dbReference>
<sequence length="148" mass="16310">MRKILITALFTLLGLQASLSAGEGWMTDFDAAKAKAVAENKPLLVDFTGSDWCGWCIKLDKEVFSQAAFKQYAEDALVLVELDFPRSKPQSAELKAQNEALAKKYGIRGFPTILVLSPEGKLIEKTGYRRGGAEQYVEHIQEIVASAQ</sequence>
<dbReference type="SUPFAM" id="SSF52833">
    <property type="entry name" value="Thioredoxin-like"/>
    <property type="match status" value="1"/>
</dbReference>
<dbReference type="InterPro" id="IPR036249">
    <property type="entry name" value="Thioredoxin-like_sf"/>
</dbReference>